<evidence type="ECO:0000259" key="2">
    <source>
        <dbReference type="Pfam" id="PF13360"/>
    </source>
</evidence>
<dbReference type="InterPro" id="IPR011047">
    <property type="entry name" value="Quinoprotein_ADH-like_sf"/>
</dbReference>
<keyword evidence="4" id="KW-1185">Reference proteome</keyword>
<feature type="region of interest" description="Disordered" evidence="1">
    <location>
        <begin position="1"/>
        <end position="36"/>
    </location>
</feature>
<dbReference type="InterPro" id="IPR002372">
    <property type="entry name" value="PQQ_rpt_dom"/>
</dbReference>
<dbReference type="InterPro" id="IPR015943">
    <property type="entry name" value="WD40/YVTN_repeat-like_dom_sf"/>
</dbReference>
<dbReference type="Gene3D" id="2.130.10.10">
    <property type="entry name" value="YVTN repeat-like/Quinoprotein amine dehydrogenase"/>
    <property type="match status" value="2"/>
</dbReference>
<dbReference type="Pfam" id="PF13360">
    <property type="entry name" value="PQQ_2"/>
    <property type="match status" value="1"/>
</dbReference>
<dbReference type="Proteomes" id="UP000317421">
    <property type="component" value="Unassembled WGS sequence"/>
</dbReference>
<evidence type="ECO:0000256" key="1">
    <source>
        <dbReference type="SAM" id="MobiDB-lite"/>
    </source>
</evidence>
<protein>
    <submittedName>
        <fullName evidence="3">Outer membrane protein assembly factor BamB</fullName>
    </submittedName>
</protein>
<dbReference type="PANTHER" id="PTHR34512:SF30">
    <property type="entry name" value="OUTER MEMBRANE PROTEIN ASSEMBLY FACTOR BAMB"/>
    <property type="match status" value="1"/>
</dbReference>
<sequence length="423" mass="44284">MITCDSTKRRSSKLPPPLGEGRGGGVAGTQFTPTPALPQRGREITRVLYASLRLCAILLICNPAAADWPFARGGAESTGATDVALPNEPEVVWTYEAGETSLEATPVIAAGVAYFGDFDGTMHAVRVVDGSLVWKQSFDGSGFVSPAAVAGDALFAPDMNGVVHCLALKDGVERWTFDSESEMYGGPLVHKLVSGDSMVLLPTEGGTLYALDAATGKELWSFAIDAPLRCTPTVVGGHALLAGCDAKLHTLDVETGQETGAVELGDPTGNTAAVVGGVAYFGTEGGSFEAVDANDPAKPVVKWSYRDRRSSQGIRTAAAVTKDAVVYANQGKLVVALRPENGDVLWQWRTRSRVDAAPLSIKDGRILAATTRGRLLLIDPVKGNPVWNYEVGGSFIGAPAAADGVVLLPNTDGRLYAIGGKED</sequence>
<dbReference type="PANTHER" id="PTHR34512">
    <property type="entry name" value="CELL SURFACE PROTEIN"/>
    <property type="match status" value="1"/>
</dbReference>
<dbReference type="EMBL" id="SJPR01000003">
    <property type="protein sequence ID" value="TWT97074.1"/>
    <property type="molecule type" value="Genomic_DNA"/>
</dbReference>
<evidence type="ECO:0000313" key="3">
    <source>
        <dbReference type="EMBL" id="TWT97074.1"/>
    </source>
</evidence>
<evidence type="ECO:0000313" key="4">
    <source>
        <dbReference type="Proteomes" id="UP000317421"/>
    </source>
</evidence>
<accession>A0A5C6AAL4</accession>
<dbReference type="AlphaFoldDB" id="A0A5C6AAL4"/>
<dbReference type="SMART" id="SM00564">
    <property type="entry name" value="PQQ"/>
    <property type="match status" value="7"/>
</dbReference>
<dbReference type="InterPro" id="IPR018391">
    <property type="entry name" value="PQQ_b-propeller_rpt"/>
</dbReference>
<organism evidence="3 4">
    <name type="scientific">Botrimarina colliarenosi</name>
    <dbReference type="NCBI Taxonomy" id="2528001"/>
    <lineage>
        <taxon>Bacteria</taxon>
        <taxon>Pseudomonadati</taxon>
        <taxon>Planctomycetota</taxon>
        <taxon>Planctomycetia</taxon>
        <taxon>Pirellulales</taxon>
        <taxon>Lacipirellulaceae</taxon>
        <taxon>Botrimarina</taxon>
    </lineage>
</organism>
<proteinExistence type="predicted"/>
<feature type="domain" description="Pyrrolo-quinoline quinone repeat" evidence="2">
    <location>
        <begin position="160"/>
        <end position="348"/>
    </location>
</feature>
<name>A0A5C6AAL4_9BACT</name>
<comment type="caution">
    <text evidence="3">The sequence shown here is derived from an EMBL/GenBank/DDBJ whole genome shotgun (WGS) entry which is preliminary data.</text>
</comment>
<reference evidence="3 4" key="1">
    <citation type="submission" date="2019-02" db="EMBL/GenBank/DDBJ databases">
        <title>Deep-cultivation of Planctomycetes and their phenomic and genomic characterization uncovers novel biology.</title>
        <authorList>
            <person name="Wiegand S."/>
            <person name="Jogler M."/>
            <person name="Boedeker C."/>
            <person name="Pinto D."/>
            <person name="Vollmers J."/>
            <person name="Rivas-Marin E."/>
            <person name="Kohn T."/>
            <person name="Peeters S.H."/>
            <person name="Heuer A."/>
            <person name="Rast P."/>
            <person name="Oberbeckmann S."/>
            <person name="Bunk B."/>
            <person name="Jeske O."/>
            <person name="Meyerdierks A."/>
            <person name="Storesund J.E."/>
            <person name="Kallscheuer N."/>
            <person name="Luecker S."/>
            <person name="Lage O.M."/>
            <person name="Pohl T."/>
            <person name="Merkel B.J."/>
            <person name="Hornburger P."/>
            <person name="Mueller R.-W."/>
            <person name="Bruemmer F."/>
            <person name="Labrenz M."/>
            <person name="Spormann A.M."/>
            <person name="Op Den Camp H."/>
            <person name="Overmann J."/>
            <person name="Amann R."/>
            <person name="Jetten M.S.M."/>
            <person name="Mascher T."/>
            <person name="Medema M.H."/>
            <person name="Devos D.P."/>
            <person name="Kaster A.-K."/>
            <person name="Ovreas L."/>
            <person name="Rohde M."/>
            <person name="Galperin M.Y."/>
            <person name="Jogler C."/>
        </authorList>
    </citation>
    <scope>NUCLEOTIDE SEQUENCE [LARGE SCALE GENOMIC DNA]</scope>
    <source>
        <strain evidence="3 4">Pla108</strain>
    </source>
</reference>
<gene>
    <name evidence="3" type="primary">bamB_3</name>
    <name evidence="3" type="ORF">Pla108_28510</name>
</gene>
<dbReference type="SUPFAM" id="SSF50998">
    <property type="entry name" value="Quinoprotein alcohol dehydrogenase-like"/>
    <property type="match status" value="2"/>
</dbReference>
<dbReference type="OrthoDB" id="256225at2"/>